<evidence type="ECO:0000313" key="7">
    <source>
        <dbReference type="Proteomes" id="UP001163550"/>
    </source>
</evidence>
<dbReference type="AlphaFoldDB" id="A0A1F2PKY5"/>
<reference evidence="3 6" key="2">
    <citation type="submission" date="2019-08" db="EMBL/GenBank/DDBJ databases">
        <title>Isolation and enrichment of carboxydotrophic bacteria from anaerobic sludge for the production of bio-based chemicals from syngas.</title>
        <authorList>
            <person name="Antares A.L."/>
            <person name="Moreira J."/>
            <person name="Diender M."/>
            <person name="Parshina S.N."/>
            <person name="Stams A.J.M."/>
            <person name="Alves M."/>
            <person name="Alves J.I."/>
            <person name="Sousa D.Z."/>
        </authorList>
    </citation>
    <scope>NUCLEOTIDE SEQUENCE [LARGE SCALE GENOMIC DNA]</scope>
    <source>
        <strain evidence="3 6">JM</strain>
    </source>
</reference>
<keyword evidence="7" id="KW-1185">Reference proteome</keyword>
<reference evidence="4" key="3">
    <citation type="submission" date="2021-11" db="EMBL/GenBank/DDBJ databases">
        <title>Isoprene-degrading acetogen.</title>
        <authorList>
            <person name="Yang Y."/>
            <person name="Jin H."/>
            <person name="Yan J."/>
        </authorList>
    </citation>
    <scope>NUCLEOTIDE SEQUENCE</scope>
    <source>
        <strain evidence="4">Berkeley</strain>
    </source>
</reference>
<dbReference type="EMBL" id="LKEU01000018">
    <property type="protein sequence ID" value="OFV71645.1"/>
    <property type="molecule type" value="Genomic_DNA"/>
</dbReference>
<dbReference type="Gene3D" id="3.40.50.300">
    <property type="entry name" value="P-loop containing nucleotide triphosphate hydrolases"/>
    <property type="match status" value="1"/>
</dbReference>
<evidence type="ECO:0000313" key="3">
    <source>
        <dbReference type="EMBL" id="TYC84165.1"/>
    </source>
</evidence>
<gene>
    <name evidence="2" type="ORF">ACWI_09500</name>
    <name evidence="3" type="ORF">FXB42_12580</name>
    <name evidence="4" type="ORF">LNN31_16370</name>
</gene>
<dbReference type="InterPro" id="IPR051396">
    <property type="entry name" value="Bact_Antivir_Def_Nuclease"/>
</dbReference>
<dbReference type="STRING" id="52694.ACWI_09500"/>
<evidence type="ECO:0000313" key="4">
    <source>
        <dbReference type="EMBL" id="UYO62345.1"/>
    </source>
</evidence>
<evidence type="ECO:0000259" key="1">
    <source>
        <dbReference type="Pfam" id="PF13304"/>
    </source>
</evidence>
<dbReference type="EMBL" id="CP087994">
    <property type="protein sequence ID" value="UYO62345.1"/>
    <property type="molecule type" value="Genomic_DNA"/>
</dbReference>
<accession>A0A1F2PKY5</accession>
<dbReference type="InterPro" id="IPR027417">
    <property type="entry name" value="P-loop_NTPase"/>
</dbReference>
<dbReference type="RefSeq" id="WP_070370291.1">
    <property type="nucleotide sequence ID" value="NZ_CABIIK010000004.1"/>
</dbReference>
<dbReference type="PANTHER" id="PTHR43581:SF4">
    <property type="entry name" value="ATP_GTP PHOSPHATASE"/>
    <property type="match status" value="1"/>
</dbReference>
<dbReference type="Proteomes" id="UP000322619">
    <property type="component" value="Unassembled WGS sequence"/>
</dbReference>
<name>A0A1F2PKY5_9FIRM</name>
<dbReference type="GO" id="GO:0016887">
    <property type="term" value="F:ATP hydrolysis activity"/>
    <property type="evidence" value="ECO:0007669"/>
    <property type="project" value="InterPro"/>
</dbReference>
<dbReference type="EMBL" id="VSLA01000026">
    <property type="protein sequence ID" value="TYC84165.1"/>
    <property type="molecule type" value="Genomic_DNA"/>
</dbReference>
<dbReference type="PANTHER" id="PTHR43581">
    <property type="entry name" value="ATP/GTP PHOSPHATASE"/>
    <property type="match status" value="1"/>
</dbReference>
<dbReference type="InterPro" id="IPR003959">
    <property type="entry name" value="ATPase_AAA_core"/>
</dbReference>
<evidence type="ECO:0000313" key="5">
    <source>
        <dbReference type="Proteomes" id="UP000176244"/>
    </source>
</evidence>
<dbReference type="Proteomes" id="UP000176244">
    <property type="component" value="Unassembled WGS sequence"/>
</dbReference>
<feature type="domain" description="ATPase AAA-type core" evidence="1">
    <location>
        <begin position="43"/>
        <end position="320"/>
    </location>
</feature>
<proteinExistence type="predicted"/>
<evidence type="ECO:0000313" key="6">
    <source>
        <dbReference type="Proteomes" id="UP000322619"/>
    </source>
</evidence>
<organism evidence="2 5">
    <name type="scientific">Acetobacterium wieringae</name>
    <dbReference type="NCBI Taxonomy" id="52694"/>
    <lineage>
        <taxon>Bacteria</taxon>
        <taxon>Bacillati</taxon>
        <taxon>Bacillota</taxon>
        <taxon>Clostridia</taxon>
        <taxon>Eubacteriales</taxon>
        <taxon>Eubacteriaceae</taxon>
        <taxon>Acetobacterium</taxon>
    </lineage>
</organism>
<protein>
    <submittedName>
        <fullName evidence="3">AAA family ATPase</fullName>
    </submittedName>
</protein>
<dbReference type="Pfam" id="PF13304">
    <property type="entry name" value="AAA_21"/>
    <property type="match status" value="1"/>
</dbReference>
<dbReference type="Proteomes" id="UP001163550">
    <property type="component" value="Chromosome"/>
</dbReference>
<sequence>MLKNFKVKGFKNFSEQIELDFSDVRDYSFSKDCIKDGFLNKIIIYGKNGVGKSNIGLAIFDLITHLTDKNVTPGLYDYYLNADNDTGFAEFQYVFRIGDSEIEYRYHKNQEQVLQFEEVRMDSEIVFSYNFSNKQGNLEGLLKRVPSLNYEFLNEHFSILKYVVSNTAGDGIKPLKEMVRFVNNMLWCRSLDENRYIGFKNDSKDYFSFILDHDRLGGFQSLINRAGIDEQLEIIVDPDGQERLYFKRKKPLPFFKTASNGTKALYTLYYWLSASKDLSFLFIDEFDAYYHFELSEMIVTLLESMDGFQTVLTSHNTNLLTNRMMRPDCYFILTPNQLTSLANATKRELREGNNLEKLYVSGEFDG</sequence>
<dbReference type="GO" id="GO:0005524">
    <property type="term" value="F:ATP binding"/>
    <property type="evidence" value="ECO:0007669"/>
    <property type="project" value="InterPro"/>
</dbReference>
<reference evidence="2 5" key="1">
    <citation type="submission" date="2015-09" db="EMBL/GenBank/DDBJ databases">
        <title>Genome sequence of Acetobacterium wieringae DSM 1911.</title>
        <authorList>
            <person name="Poehlein A."/>
            <person name="Bengelsdorf F.R."/>
            <person name="Schiel-Bengelsdorf B."/>
            <person name="Duerre P."/>
            <person name="Daniel R."/>
        </authorList>
    </citation>
    <scope>NUCLEOTIDE SEQUENCE [LARGE SCALE GENOMIC DNA]</scope>
    <source>
        <strain evidence="2 5">DSM 1911</strain>
    </source>
</reference>
<dbReference type="SUPFAM" id="SSF52540">
    <property type="entry name" value="P-loop containing nucleoside triphosphate hydrolases"/>
    <property type="match status" value="1"/>
</dbReference>
<dbReference type="OrthoDB" id="9809324at2"/>
<evidence type="ECO:0000313" key="2">
    <source>
        <dbReference type="EMBL" id="OFV71645.1"/>
    </source>
</evidence>